<dbReference type="PANTHER" id="PTHR30244">
    <property type="entry name" value="TRANSAMINASE"/>
    <property type="match status" value="1"/>
</dbReference>
<dbReference type="InterPro" id="IPR015424">
    <property type="entry name" value="PyrdxlP-dep_Trfase"/>
</dbReference>
<dbReference type="Gene3D" id="3.90.1150.10">
    <property type="entry name" value="Aspartate Aminotransferase, domain 1"/>
    <property type="match status" value="1"/>
</dbReference>
<dbReference type="NCBIfam" id="TIGR03588">
    <property type="entry name" value="PseC"/>
    <property type="match status" value="1"/>
</dbReference>
<feature type="active site" description="Proton acceptor" evidence="3">
    <location>
        <position position="202"/>
    </location>
</feature>
<evidence type="ECO:0000256" key="3">
    <source>
        <dbReference type="PIRSR" id="PIRSR000390-1"/>
    </source>
</evidence>
<organism evidence="6 7">
    <name type="scientific">Marinomonas algarum</name>
    <dbReference type="NCBI Taxonomy" id="2883105"/>
    <lineage>
        <taxon>Bacteria</taxon>
        <taxon>Pseudomonadati</taxon>
        <taxon>Pseudomonadota</taxon>
        <taxon>Gammaproteobacteria</taxon>
        <taxon>Oceanospirillales</taxon>
        <taxon>Oceanospirillaceae</taxon>
        <taxon>Marinomonas</taxon>
    </lineage>
</organism>
<evidence type="ECO:0000256" key="4">
    <source>
        <dbReference type="PIRSR" id="PIRSR000390-2"/>
    </source>
</evidence>
<dbReference type="RefSeq" id="WP_226755216.1">
    <property type="nucleotide sequence ID" value="NZ_JAJATW010000025.1"/>
</dbReference>
<accession>A0A9X1LD84</accession>
<dbReference type="GO" id="GO:0030170">
    <property type="term" value="F:pyridoxal phosphate binding"/>
    <property type="evidence" value="ECO:0007669"/>
    <property type="project" value="TreeGrafter"/>
</dbReference>
<dbReference type="EMBL" id="JAJATW010000025">
    <property type="protein sequence ID" value="MCB5162869.1"/>
    <property type="molecule type" value="Genomic_DNA"/>
</dbReference>
<name>A0A9X1LD84_9GAMM</name>
<dbReference type="InterPro" id="IPR020026">
    <property type="entry name" value="PseC"/>
</dbReference>
<gene>
    <name evidence="6" type="primary">pseC</name>
    <name evidence="6" type="ORF">LG368_13300</name>
</gene>
<evidence type="ECO:0000256" key="1">
    <source>
        <dbReference type="ARBA" id="ARBA00022898"/>
    </source>
</evidence>
<dbReference type="Pfam" id="PF01041">
    <property type="entry name" value="DegT_DnrJ_EryC1"/>
    <property type="match status" value="1"/>
</dbReference>
<reference evidence="6" key="1">
    <citation type="submission" date="2021-10" db="EMBL/GenBank/DDBJ databases">
        <title>Marinomonas pontica sp. nov., isolated from the Black Sea.</title>
        <authorList>
            <person name="Zhao L.-H."/>
            <person name="Xue J.-H."/>
        </authorList>
    </citation>
    <scope>NUCLEOTIDE SEQUENCE</scope>
    <source>
        <strain evidence="6">E8</strain>
    </source>
</reference>
<dbReference type="SUPFAM" id="SSF53383">
    <property type="entry name" value="PLP-dependent transferases"/>
    <property type="match status" value="1"/>
</dbReference>
<evidence type="ECO:0000256" key="5">
    <source>
        <dbReference type="RuleBase" id="RU004508"/>
    </source>
</evidence>
<keyword evidence="1 4" id="KW-0663">Pyridoxal phosphate</keyword>
<dbReference type="GO" id="GO:0008483">
    <property type="term" value="F:transaminase activity"/>
    <property type="evidence" value="ECO:0007669"/>
    <property type="project" value="UniProtKB-KW"/>
</dbReference>
<proteinExistence type="inferred from homology"/>
<evidence type="ECO:0000313" key="7">
    <source>
        <dbReference type="Proteomes" id="UP001139095"/>
    </source>
</evidence>
<keyword evidence="6" id="KW-0808">Transferase</keyword>
<dbReference type="PIRSF" id="PIRSF000390">
    <property type="entry name" value="PLP_StrS"/>
    <property type="match status" value="1"/>
</dbReference>
<dbReference type="PANTHER" id="PTHR30244:SF34">
    <property type="entry name" value="DTDP-4-AMINO-4,6-DIDEOXYGALACTOSE TRANSAMINASE"/>
    <property type="match status" value="1"/>
</dbReference>
<keyword evidence="7" id="KW-1185">Reference proteome</keyword>
<feature type="modified residue" description="N6-(pyridoxal phosphate)lysine" evidence="4">
    <location>
        <position position="202"/>
    </location>
</feature>
<dbReference type="AlphaFoldDB" id="A0A9X1LD84"/>
<sequence>MTHSKKHTDSMPDAFIPYGRQSISEDDINAVVDVLRSDFLTQGPCVEAFEQAVAKKVDAHFAVAANSATSALHMACLALGVTEGDRVWTSPNTFIASANCARYCGAEVDFVDIDPHTYNLCADKLAEKLAHAKHNNTLPKVVIPVHFAGQSCDMQAIHRLAQEYGFRIIEDASHAIGATYQQAYVGACQYSDICVFSFHPVKIITSGEGGMALTNQPHLAKQLRTFAHQGTTKCADELTQTPGDWYYEQHILGFNYRMTEMQAALGLSQLAKLDAFIDQRHQQFALYAELLANLPITRPFQQDSGHSSLHLYPILLPSNIKNGQKVEPSARKAIFDALRSANIGTQVHYIPVHTQPYYQALGFAWGDFPIAEDYYQRTLSLPLFVGLTSEQQERVVAVLACALAEQGML</sequence>
<dbReference type="GO" id="GO:0000271">
    <property type="term" value="P:polysaccharide biosynthetic process"/>
    <property type="evidence" value="ECO:0007669"/>
    <property type="project" value="TreeGrafter"/>
</dbReference>
<comment type="similarity">
    <text evidence="2 5">Belongs to the DegT/DnrJ/EryC1 family.</text>
</comment>
<dbReference type="InterPro" id="IPR015421">
    <property type="entry name" value="PyrdxlP-dep_Trfase_major"/>
</dbReference>
<dbReference type="Gene3D" id="3.40.640.10">
    <property type="entry name" value="Type I PLP-dependent aspartate aminotransferase-like (Major domain)"/>
    <property type="match status" value="1"/>
</dbReference>
<dbReference type="InterPro" id="IPR000653">
    <property type="entry name" value="DegT/StrS_aminotransferase"/>
</dbReference>
<keyword evidence="6" id="KW-0032">Aminotransferase</keyword>
<dbReference type="InterPro" id="IPR015422">
    <property type="entry name" value="PyrdxlP-dep_Trfase_small"/>
</dbReference>
<dbReference type="Proteomes" id="UP001139095">
    <property type="component" value="Unassembled WGS sequence"/>
</dbReference>
<comment type="caution">
    <text evidence="6">The sequence shown here is derived from an EMBL/GenBank/DDBJ whole genome shotgun (WGS) entry which is preliminary data.</text>
</comment>
<evidence type="ECO:0000313" key="6">
    <source>
        <dbReference type="EMBL" id="MCB5162869.1"/>
    </source>
</evidence>
<dbReference type="EC" id="2.6.1.92" evidence="6"/>
<protein>
    <submittedName>
        <fullName evidence="6">UDP-4-amino-4, 6-dideoxy-N-acetyl-beta-L-altrosamine transaminase</fullName>
        <ecNumber evidence="6">2.6.1.92</ecNumber>
    </submittedName>
</protein>
<evidence type="ECO:0000256" key="2">
    <source>
        <dbReference type="ARBA" id="ARBA00037999"/>
    </source>
</evidence>
<dbReference type="CDD" id="cd00616">
    <property type="entry name" value="AHBA_syn"/>
    <property type="match status" value="1"/>
</dbReference>